<sequence>MVRDIKVRPVVSSPTMEPSPTMDASRQCFWSQRGEAHSSRWRCARAAPCAHRLLGRLPSHGPSYEVHELPVQLKMPCLGKTPAMGSSNFSVRGAVLSALLEADQSMQMCAVDRRRRQGCIARSYHAIS</sequence>
<feature type="compositionally biased region" description="Polar residues" evidence="1">
    <location>
        <begin position="12"/>
        <end position="23"/>
    </location>
</feature>
<evidence type="ECO:0000313" key="2">
    <source>
        <dbReference type="EMBL" id="JAD74322.1"/>
    </source>
</evidence>
<evidence type="ECO:0000256" key="1">
    <source>
        <dbReference type="SAM" id="MobiDB-lite"/>
    </source>
</evidence>
<dbReference type="EMBL" id="GBRH01223573">
    <property type="protein sequence ID" value="JAD74322.1"/>
    <property type="molecule type" value="Transcribed_RNA"/>
</dbReference>
<feature type="region of interest" description="Disordered" evidence="1">
    <location>
        <begin position="1"/>
        <end position="23"/>
    </location>
</feature>
<name>A0A0A9CS35_ARUDO</name>
<accession>A0A0A9CS35</accession>
<protein>
    <submittedName>
        <fullName evidence="2">Uncharacterized protein</fullName>
    </submittedName>
</protein>
<reference evidence="2" key="1">
    <citation type="submission" date="2014-09" db="EMBL/GenBank/DDBJ databases">
        <authorList>
            <person name="Magalhaes I.L.F."/>
            <person name="Oliveira U."/>
            <person name="Santos F.R."/>
            <person name="Vidigal T.H.D.A."/>
            <person name="Brescovit A.D."/>
            <person name="Santos A.J."/>
        </authorList>
    </citation>
    <scope>NUCLEOTIDE SEQUENCE</scope>
    <source>
        <tissue evidence="2">Shoot tissue taken approximately 20 cm above the soil surface</tissue>
    </source>
</reference>
<organism evidence="2">
    <name type="scientific">Arundo donax</name>
    <name type="common">Giant reed</name>
    <name type="synonym">Donax arundinaceus</name>
    <dbReference type="NCBI Taxonomy" id="35708"/>
    <lineage>
        <taxon>Eukaryota</taxon>
        <taxon>Viridiplantae</taxon>
        <taxon>Streptophyta</taxon>
        <taxon>Embryophyta</taxon>
        <taxon>Tracheophyta</taxon>
        <taxon>Spermatophyta</taxon>
        <taxon>Magnoliopsida</taxon>
        <taxon>Liliopsida</taxon>
        <taxon>Poales</taxon>
        <taxon>Poaceae</taxon>
        <taxon>PACMAD clade</taxon>
        <taxon>Arundinoideae</taxon>
        <taxon>Arundineae</taxon>
        <taxon>Arundo</taxon>
    </lineage>
</organism>
<reference evidence="2" key="2">
    <citation type="journal article" date="2015" name="Data Brief">
        <title>Shoot transcriptome of the giant reed, Arundo donax.</title>
        <authorList>
            <person name="Barrero R.A."/>
            <person name="Guerrero F.D."/>
            <person name="Moolhuijzen P."/>
            <person name="Goolsby J.A."/>
            <person name="Tidwell J."/>
            <person name="Bellgard S.E."/>
            <person name="Bellgard M.I."/>
        </authorList>
    </citation>
    <scope>NUCLEOTIDE SEQUENCE</scope>
    <source>
        <tissue evidence="2">Shoot tissue taken approximately 20 cm above the soil surface</tissue>
    </source>
</reference>
<proteinExistence type="predicted"/>
<dbReference type="AlphaFoldDB" id="A0A0A9CS35"/>